<keyword evidence="2" id="KW-1185">Reference proteome</keyword>
<comment type="caution">
    <text evidence="1">The sequence shown here is derived from an EMBL/GenBank/DDBJ whole genome shotgun (WGS) entry which is preliminary data.</text>
</comment>
<dbReference type="EMBL" id="MKKU01001080">
    <property type="protein sequence ID" value="RNE97949.1"/>
    <property type="molecule type" value="Genomic_DNA"/>
</dbReference>
<gene>
    <name evidence="1" type="ORF">Tco025E_09402</name>
</gene>
<proteinExistence type="predicted"/>
<sequence length="277" mass="30059">MNCYFVAAPIRTERGTTVPVLALPLLDSRDKRLGHLFSAVAATLDLFDSMTPEWQVQHLQLAVTVSAAAVTASGVRPDERCRPGRVVSRLKELFSRAGLLTTHPTGMMRRFSSLGDEGVGCGALWLYMVVLATGLFPVALEAEPTGHAAAEVLGEGVDKWLAAASPSHRRPFWELISSPAYQAYLALVPSPQSATVSAVGLVVGTCLRSPSSTTRRRRCCGFCMLRRGAAASCTPRHIYLRIGCSAFLCSLLLPLRLRPALLSSARAAWVAARRRWW</sequence>
<reference evidence="1 2" key="1">
    <citation type="journal article" date="2018" name="BMC Genomics">
        <title>Genomic comparison of Trypanosoma conorhini and Trypanosoma rangeli to Trypanosoma cruzi strains of high and low virulence.</title>
        <authorList>
            <person name="Bradwell K.R."/>
            <person name="Koparde V.N."/>
            <person name="Matveyev A.V."/>
            <person name="Serrano M.G."/>
            <person name="Alves J.M."/>
            <person name="Parikh H."/>
            <person name="Huang B."/>
            <person name="Lee V."/>
            <person name="Espinosa-Alvarez O."/>
            <person name="Ortiz P.A."/>
            <person name="Costa-Martins A.G."/>
            <person name="Teixeira M.M."/>
            <person name="Buck G.A."/>
        </authorList>
    </citation>
    <scope>NUCLEOTIDE SEQUENCE [LARGE SCALE GENOMIC DNA]</scope>
    <source>
        <strain evidence="1 2">025E</strain>
    </source>
</reference>
<evidence type="ECO:0000313" key="1">
    <source>
        <dbReference type="EMBL" id="RNE97949.1"/>
    </source>
</evidence>
<evidence type="ECO:0000313" key="2">
    <source>
        <dbReference type="Proteomes" id="UP000284403"/>
    </source>
</evidence>
<dbReference type="GeneID" id="40323013"/>
<name>A0A3R7M244_9TRYP</name>
<dbReference type="AlphaFoldDB" id="A0A3R7M244"/>
<dbReference type="RefSeq" id="XP_029223730.1">
    <property type="nucleotide sequence ID" value="XM_029376221.1"/>
</dbReference>
<dbReference type="Proteomes" id="UP000284403">
    <property type="component" value="Unassembled WGS sequence"/>
</dbReference>
<accession>A0A3R7M244</accession>
<organism evidence="1 2">
    <name type="scientific">Trypanosoma conorhini</name>
    <dbReference type="NCBI Taxonomy" id="83891"/>
    <lineage>
        <taxon>Eukaryota</taxon>
        <taxon>Discoba</taxon>
        <taxon>Euglenozoa</taxon>
        <taxon>Kinetoplastea</taxon>
        <taxon>Metakinetoplastina</taxon>
        <taxon>Trypanosomatida</taxon>
        <taxon>Trypanosomatidae</taxon>
        <taxon>Trypanosoma</taxon>
    </lineage>
</organism>
<protein>
    <submittedName>
        <fullName evidence="1">Uncharacterized protein</fullName>
    </submittedName>
</protein>